<feature type="transmembrane region" description="Helical" evidence="1">
    <location>
        <begin position="16"/>
        <end position="36"/>
    </location>
</feature>
<dbReference type="EMBL" id="CP134879">
    <property type="protein sequence ID" value="WNM24745.1"/>
    <property type="molecule type" value="Genomic_DNA"/>
</dbReference>
<keyword evidence="1" id="KW-0472">Membrane</keyword>
<accession>A0AA96F8S0</accession>
<organism evidence="2 3">
    <name type="scientific">Demequina capsici</name>
    <dbReference type="NCBI Taxonomy" id="3075620"/>
    <lineage>
        <taxon>Bacteria</taxon>
        <taxon>Bacillati</taxon>
        <taxon>Actinomycetota</taxon>
        <taxon>Actinomycetes</taxon>
        <taxon>Micrococcales</taxon>
        <taxon>Demequinaceae</taxon>
        <taxon>Demequina</taxon>
    </lineage>
</organism>
<dbReference type="RefSeq" id="WP_313498948.1">
    <property type="nucleotide sequence ID" value="NZ_CP134879.1"/>
</dbReference>
<feature type="transmembrane region" description="Helical" evidence="1">
    <location>
        <begin position="424"/>
        <end position="446"/>
    </location>
</feature>
<dbReference type="GO" id="GO:0022857">
    <property type="term" value="F:transmembrane transporter activity"/>
    <property type="evidence" value="ECO:0007669"/>
    <property type="project" value="TreeGrafter"/>
</dbReference>
<gene>
    <name evidence="2" type="ORF">RN606_00925</name>
</gene>
<feature type="transmembrane region" description="Helical" evidence="1">
    <location>
        <begin position="461"/>
        <end position="481"/>
    </location>
</feature>
<feature type="transmembrane region" description="Helical" evidence="1">
    <location>
        <begin position="327"/>
        <end position="351"/>
    </location>
</feature>
<evidence type="ECO:0000256" key="1">
    <source>
        <dbReference type="SAM" id="Phobius"/>
    </source>
</evidence>
<feature type="transmembrane region" description="Helical" evidence="1">
    <location>
        <begin position="371"/>
        <end position="399"/>
    </location>
</feature>
<protein>
    <recommendedName>
        <fullName evidence="4">FtsX-like permease family protein</fullName>
    </recommendedName>
</protein>
<dbReference type="PANTHER" id="PTHR30572:SF4">
    <property type="entry name" value="ABC TRANSPORTER PERMEASE YTRF"/>
    <property type="match status" value="1"/>
</dbReference>
<name>A0AA96F8S0_9MICO</name>
<keyword evidence="1" id="KW-0812">Transmembrane</keyword>
<dbReference type="AlphaFoldDB" id="A0AA96F8S0"/>
<keyword evidence="3" id="KW-1185">Reference proteome</keyword>
<dbReference type="Proteomes" id="UP001304125">
    <property type="component" value="Chromosome"/>
</dbReference>
<evidence type="ECO:0000313" key="3">
    <source>
        <dbReference type="Proteomes" id="UP001304125"/>
    </source>
</evidence>
<dbReference type="PANTHER" id="PTHR30572">
    <property type="entry name" value="MEMBRANE COMPONENT OF TRANSPORTER-RELATED"/>
    <property type="match status" value="1"/>
</dbReference>
<keyword evidence="1" id="KW-1133">Transmembrane helix</keyword>
<evidence type="ECO:0008006" key="4">
    <source>
        <dbReference type="Google" id="ProtNLM"/>
    </source>
</evidence>
<sequence length="722" mass="73569">MIRQLMREQLRSHRAYVIWTTALLTLAVGLASYAAFVAMQSQVGVSAGVRSAYGLDGAWRGSAIFYEADAEDDPAQLTWEQVRRAMADSTGDGSHATAVMPLDIRGFVSTPTELAAAGGYPWDAALVNVAAMTGDVSWGALLLTGDAPREGEIAVDAHWADANHVSIGDAVQLSTIAWDGEQDSNIELGRLIVSGTLRTSLPSRYGTYLYDGIVGWDSVPALVATAQAASSAAGSHNGTLMWQVSVSADRQTPALAVFSTSAAHVDYYGTAIDPAAVVLAIAAGVLVLGLIGMAFAVGRAQAQVRTRWVATARVLGARRSSIVGATLLEVGAIGTVAAAVGVGTAYALFASDWARVVAANPDALAWAAPSVPWWVACVLSAAALLVAGILGAVPAFWAARVAPAAALKPVTPVSEAQVSRTVPLWPLLVIWGPLALFTVLSVKVIVGNGAWGGGIDASGGFRIAAVLVGVGAAVTSTMLLVELSRRATAFTTRRLARGSRPWQIAASSALADRPRQASGPASVLAVASAVAVGSMTWLALAEWIDVGPGEAAPGPFAVAASWGWGDGTTQYSQAVIIVTFGVLSLAALAAQLVARAGARAEADAQAALGLSRSDARLAAAAQFALPLATSVAVGALTGLVAALVLFTRTDWSGTWSGPVGLVDATVSGSSTFGSAWAVTHLGHAVPLLLQTVAIALAGIAVGALVVAATARASARSLTRTRG</sequence>
<dbReference type="GO" id="GO:0005886">
    <property type="term" value="C:plasma membrane"/>
    <property type="evidence" value="ECO:0007669"/>
    <property type="project" value="TreeGrafter"/>
</dbReference>
<feature type="transmembrane region" description="Helical" evidence="1">
    <location>
        <begin position="275"/>
        <end position="297"/>
    </location>
</feature>
<evidence type="ECO:0000313" key="2">
    <source>
        <dbReference type="EMBL" id="WNM24745.1"/>
    </source>
</evidence>
<reference evidence="2 3" key="1">
    <citation type="submission" date="2023-09" db="EMBL/GenBank/DDBJ databases">
        <title>Demequina sp. a novel bacteria isolated from Capsicum annuum.</title>
        <authorList>
            <person name="Humaira Z."/>
            <person name="Lee J."/>
            <person name="Cho D."/>
        </authorList>
    </citation>
    <scope>NUCLEOTIDE SEQUENCE [LARGE SCALE GENOMIC DNA]</scope>
    <source>
        <strain evidence="2 3">OYTSA14</strain>
    </source>
</reference>
<dbReference type="InterPro" id="IPR050250">
    <property type="entry name" value="Macrolide_Exporter_MacB"/>
</dbReference>
<proteinExistence type="predicted"/>
<feature type="transmembrane region" description="Helical" evidence="1">
    <location>
        <begin position="687"/>
        <end position="710"/>
    </location>
</feature>
<feature type="transmembrane region" description="Helical" evidence="1">
    <location>
        <begin position="521"/>
        <end position="540"/>
    </location>
</feature>
<feature type="transmembrane region" description="Helical" evidence="1">
    <location>
        <begin position="571"/>
        <end position="594"/>
    </location>
</feature>
<feature type="transmembrane region" description="Helical" evidence="1">
    <location>
        <begin position="615"/>
        <end position="646"/>
    </location>
</feature>